<proteinExistence type="predicted"/>
<dbReference type="PANTHER" id="PTHR12110:SF41">
    <property type="entry name" value="INOSOSE DEHYDRATASE"/>
    <property type="match status" value="1"/>
</dbReference>
<gene>
    <name evidence="2" type="ORF">S03H2_04827</name>
</gene>
<dbReference type="AlphaFoldDB" id="X1EQK2"/>
<name>X1EQK2_9ZZZZ</name>
<dbReference type="InterPro" id="IPR050312">
    <property type="entry name" value="IolE/XylAMocC-like"/>
</dbReference>
<dbReference type="SUPFAM" id="SSF51658">
    <property type="entry name" value="Xylose isomerase-like"/>
    <property type="match status" value="1"/>
</dbReference>
<evidence type="ECO:0000313" key="2">
    <source>
        <dbReference type="EMBL" id="GAH22590.1"/>
    </source>
</evidence>
<feature type="domain" description="Xylose isomerase-like TIM barrel" evidence="1">
    <location>
        <begin position="28"/>
        <end position="288"/>
    </location>
</feature>
<dbReference type="Gene3D" id="3.20.20.150">
    <property type="entry name" value="Divalent-metal-dependent TIM barrel enzymes"/>
    <property type="match status" value="1"/>
</dbReference>
<feature type="non-terminal residue" evidence="2">
    <location>
        <position position="291"/>
    </location>
</feature>
<dbReference type="InterPro" id="IPR013022">
    <property type="entry name" value="Xyl_isomerase-like_TIM-brl"/>
</dbReference>
<organism evidence="2">
    <name type="scientific">marine sediment metagenome</name>
    <dbReference type="NCBI Taxonomy" id="412755"/>
    <lineage>
        <taxon>unclassified sequences</taxon>
        <taxon>metagenomes</taxon>
        <taxon>ecological metagenomes</taxon>
    </lineage>
</organism>
<dbReference type="EMBL" id="BARU01001957">
    <property type="protein sequence ID" value="GAH22590.1"/>
    <property type="molecule type" value="Genomic_DNA"/>
</dbReference>
<evidence type="ECO:0000259" key="1">
    <source>
        <dbReference type="Pfam" id="PF01261"/>
    </source>
</evidence>
<protein>
    <recommendedName>
        <fullName evidence="1">Xylose isomerase-like TIM barrel domain-containing protein</fullName>
    </recommendedName>
</protein>
<sequence length="291" mass="33431">MKISCCWLYAISKYGYPPSIENTYRAVKEMKKLGFEYIELEGVREKNLNEVYQERKGLKKYCDDLGLKVINFCPVLADLVSLDKAKRKKALQLFDRAVEIANYFYCETIQIDSYIPSLKFEGEVPYKEMISYGKQFQVVIEPQFSWEHQWNAIVESLSRCNEKAKQADLKMCLEPRVGENVANTDSLLRLFDRIKDGNFGAVLDTGHLHAQKELLPLSVEKLGKRIFYLHVSDNNGLVNEHRALGRGTIDWDGVFTALKKCKFDGYVAVDVGRVENLDEEITESVKFLGDI</sequence>
<comment type="caution">
    <text evidence="2">The sequence shown here is derived from an EMBL/GenBank/DDBJ whole genome shotgun (WGS) entry which is preliminary data.</text>
</comment>
<dbReference type="PANTHER" id="PTHR12110">
    <property type="entry name" value="HYDROXYPYRUVATE ISOMERASE"/>
    <property type="match status" value="1"/>
</dbReference>
<accession>X1EQK2</accession>
<reference evidence="2" key="1">
    <citation type="journal article" date="2014" name="Front. Microbiol.">
        <title>High frequency of phylogenetically diverse reductive dehalogenase-homologous genes in deep subseafloor sedimentary metagenomes.</title>
        <authorList>
            <person name="Kawai M."/>
            <person name="Futagami T."/>
            <person name="Toyoda A."/>
            <person name="Takaki Y."/>
            <person name="Nishi S."/>
            <person name="Hori S."/>
            <person name="Arai W."/>
            <person name="Tsubouchi T."/>
            <person name="Morono Y."/>
            <person name="Uchiyama I."/>
            <person name="Ito T."/>
            <person name="Fujiyama A."/>
            <person name="Inagaki F."/>
            <person name="Takami H."/>
        </authorList>
    </citation>
    <scope>NUCLEOTIDE SEQUENCE</scope>
    <source>
        <strain evidence="2">Expedition CK06-06</strain>
    </source>
</reference>
<dbReference type="Pfam" id="PF01261">
    <property type="entry name" value="AP_endonuc_2"/>
    <property type="match status" value="1"/>
</dbReference>
<dbReference type="InterPro" id="IPR036237">
    <property type="entry name" value="Xyl_isomerase-like_sf"/>
</dbReference>